<proteinExistence type="predicted"/>
<name>A0A0A0N5U3_STRRN</name>
<sequence length="42" mass="4600">MTSSFDGAPIDGFASVLMARRWPQASARYLIAIPPRPRLVAL</sequence>
<protein>
    <submittedName>
        <fullName evidence="1">Uncharacterized protein</fullName>
    </submittedName>
</protein>
<evidence type="ECO:0000313" key="2">
    <source>
        <dbReference type="Proteomes" id="UP000281594"/>
    </source>
</evidence>
<evidence type="ECO:0000313" key="1">
    <source>
        <dbReference type="EMBL" id="RLV75579.1"/>
    </source>
</evidence>
<dbReference type="EMBL" id="QYCY01000002">
    <property type="protein sequence ID" value="RLV75579.1"/>
    <property type="molecule type" value="Genomic_DNA"/>
</dbReference>
<dbReference type="Proteomes" id="UP000281594">
    <property type="component" value="Unassembled WGS sequence"/>
</dbReference>
<dbReference type="RefSeq" id="WP_020865703.1">
    <property type="nucleotide sequence ID" value="NC_022785.1"/>
</dbReference>
<dbReference type="STRING" id="1343740.M271_03355"/>
<reference evidence="1 2" key="1">
    <citation type="journal article" date="2018" name="J. Biol. Chem.">
        <title>Discovery of the actinoplanic acid pathway in Streptomyces rapamycinicus reveals a genetically conserved synergism with rapamycin.</title>
        <authorList>
            <person name="Mrak P."/>
            <person name="Krastel P."/>
            <person name="Pivk Lukancic P."/>
            <person name="Tao J."/>
            <person name="Pistorius D."/>
            <person name="Moore C.M."/>
        </authorList>
    </citation>
    <scope>NUCLEOTIDE SEQUENCE [LARGE SCALE GENOMIC DNA]</scope>
    <source>
        <strain evidence="1 2">NRRL 5491</strain>
    </source>
</reference>
<organism evidence="1 2">
    <name type="scientific">Streptomyces rapamycinicus (strain ATCC 29253 / DSM 41530 / NRRL 5491 / AYB-994)</name>
    <name type="common">Streptomyces hygroscopicus (strain ATCC 29253)</name>
    <dbReference type="NCBI Taxonomy" id="1343740"/>
    <lineage>
        <taxon>Bacteria</taxon>
        <taxon>Bacillati</taxon>
        <taxon>Actinomycetota</taxon>
        <taxon>Actinomycetes</taxon>
        <taxon>Kitasatosporales</taxon>
        <taxon>Streptomycetaceae</taxon>
        <taxon>Streptomyces</taxon>
        <taxon>Streptomyces violaceusniger group</taxon>
    </lineage>
</organism>
<gene>
    <name evidence="1" type="ORF">D3C57_140175</name>
</gene>
<comment type="caution">
    <text evidence="1">The sequence shown here is derived from an EMBL/GenBank/DDBJ whole genome shotgun (WGS) entry which is preliminary data.</text>
</comment>
<dbReference type="AlphaFoldDB" id="A0A0A0N5U3"/>
<dbReference type="KEGG" id="src:M271_03355"/>
<dbReference type="HOGENOM" id="CLU_3258648_0_0_11"/>
<accession>A0A0A0N5U3</accession>